<proteinExistence type="predicted"/>
<evidence type="ECO:0008006" key="3">
    <source>
        <dbReference type="Google" id="ProtNLM"/>
    </source>
</evidence>
<name>A0AAV4UKW4_CAEEX</name>
<evidence type="ECO:0000313" key="1">
    <source>
        <dbReference type="EMBL" id="GIY58413.1"/>
    </source>
</evidence>
<dbReference type="Proteomes" id="UP001054945">
    <property type="component" value="Unassembled WGS sequence"/>
</dbReference>
<keyword evidence="2" id="KW-1185">Reference proteome</keyword>
<comment type="caution">
    <text evidence="1">The sequence shown here is derived from an EMBL/GenBank/DDBJ whole genome shotgun (WGS) entry which is preliminary data.</text>
</comment>
<dbReference type="AlphaFoldDB" id="A0AAV4UKW4"/>
<reference evidence="1 2" key="1">
    <citation type="submission" date="2021-06" db="EMBL/GenBank/DDBJ databases">
        <title>Caerostris extrusa draft genome.</title>
        <authorList>
            <person name="Kono N."/>
            <person name="Arakawa K."/>
        </authorList>
    </citation>
    <scope>NUCLEOTIDE SEQUENCE [LARGE SCALE GENOMIC DNA]</scope>
</reference>
<protein>
    <recommendedName>
        <fullName evidence="3">MAM domain-containing protein</fullName>
    </recommendedName>
</protein>
<accession>A0AAV4UKW4</accession>
<gene>
    <name evidence="1" type="primary">CRVP_22</name>
    <name evidence="1" type="ORF">CEXT_709501</name>
</gene>
<organism evidence="1 2">
    <name type="scientific">Caerostris extrusa</name>
    <name type="common">Bark spider</name>
    <name type="synonym">Caerostris bankana</name>
    <dbReference type="NCBI Taxonomy" id="172846"/>
    <lineage>
        <taxon>Eukaryota</taxon>
        <taxon>Metazoa</taxon>
        <taxon>Ecdysozoa</taxon>
        <taxon>Arthropoda</taxon>
        <taxon>Chelicerata</taxon>
        <taxon>Arachnida</taxon>
        <taxon>Araneae</taxon>
        <taxon>Araneomorphae</taxon>
        <taxon>Entelegynae</taxon>
        <taxon>Araneoidea</taxon>
        <taxon>Araneidae</taxon>
        <taxon>Caerostris</taxon>
    </lineage>
</organism>
<evidence type="ECO:0000313" key="2">
    <source>
        <dbReference type="Proteomes" id="UP001054945"/>
    </source>
</evidence>
<dbReference type="EMBL" id="BPLR01013056">
    <property type="protein sequence ID" value="GIY58413.1"/>
    <property type="molecule type" value="Genomic_DNA"/>
</dbReference>
<sequence>MYKIGPTCSQCPENTCCGRQCELAGVRSDFDGLCKTVNSFGPQPEFPRGNVYLWCNFREGHPNSEWCEFIIEGARNWKTRKVATGTYATIALSGGQSSILHFTRQMDFSKQLCFKIEYRKGPQIAGDRSNNKLSSVFIMYVSFAVPHGASPQYLDLRQIVLNEGPCGGKKAFYG</sequence>